<feature type="transmembrane region" description="Helical" evidence="8">
    <location>
        <begin position="583"/>
        <end position="601"/>
    </location>
</feature>
<comment type="similarity">
    <text evidence="2">Belongs to the peptidase A22B family.</text>
</comment>
<feature type="transmembrane region" description="Helical" evidence="8">
    <location>
        <begin position="554"/>
        <end position="577"/>
    </location>
</feature>
<feature type="transmembrane region" description="Helical" evidence="8">
    <location>
        <begin position="425"/>
        <end position="443"/>
    </location>
</feature>
<feature type="transmembrane region" description="Helical" evidence="8">
    <location>
        <begin position="338"/>
        <end position="356"/>
    </location>
</feature>
<evidence type="ECO:0000256" key="4">
    <source>
        <dbReference type="ARBA" id="ARBA00022801"/>
    </source>
</evidence>
<feature type="transmembrane region" description="Helical" evidence="8">
    <location>
        <begin position="105"/>
        <end position="124"/>
    </location>
</feature>
<evidence type="ECO:0000256" key="1">
    <source>
        <dbReference type="ARBA" id="ARBA00004477"/>
    </source>
</evidence>
<feature type="transmembrane region" description="Helical" evidence="8">
    <location>
        <begin position="217"/>
        <end position="241"/>
    </location>
</feature>
<feature type="transmembrane region" description="Helical" evidence="8">
    <location>
        <begin position="474"/>
        <end position="495"/>
    </location>
</feature>
<feature type="transmembrane region" description="Helical" evidence="8">
    <location>
        <begin position="523"/>
        <end position="542"/>
    </location>
</feature>
<dbReference type="OrthoDB" id="29661at2759"/>
<dbReference type="SMART" id="SM00730">
    <property type="entry name" value="PSN"/>
    <property type="match status" value="2"/>
</dbReference>
<keyword evidence="10" id="KW-1185">Reference proteome</keyword>
<keyword evidence="6 8" id="KW-1133">Transmembrane helix</keyword>
<dbReference type="EMBL" id="CAJPEX010001649">
    <property type="protein sequence ID" value="CAG0919619.1"/>
    <property type="molecule type" value="Genomic_DNA"/>
</dbReference>
<evidence type="ECO:0000256" key="6">
    <source>
        <dbReference type="ARBA" id="ARBA00022989"/>
    </source>
</evidence>
<comment type="subcellular location">
    <subcellularLocation>
        <location evidence="1">Endoplasmic reticulum membrane</location>
        <topology evidence="1">Multi-pass membrane protein</topology>
    </subcellularLocation>
</comment>
<dbReference type="InterPro" id="IPR006639">
    <property type="entry name" value="Preselin/SPP"/>
</dbReference>
<dbReference type="Pfam" id="PF04258">
    <property type="entry name" value="Peptidase_A22B"/>
    <property type="match status" value="2"/>
</dbReference>
<evidence type="ECO:0000256" key="3">
    <source>
        <dbReference type="ARBA" id="ARBA00022692"/>
    </source>
</evidence>
<accession>A0A7R9BT37</accession>
<sequence length="631" mass="70483">MPDIVEEVAESVKEVIEQMTDASTNTTGKPQATAEGMALAYGSLVLMALIPIYFGSFRSVTRHAEQKESGEKTEKIMTKDAAMFPIFASCALFILYLVFRIFSKEYINILLSVYFFGIGVAAFVRMMRPIMIDRLPPWIPVYFYDAKVTQVAKGTTIRETVLDCTFSTADFVSLVLSTIFGVWYLWQKHWVANNIFGLAFALTGVEILHLNKVKTGVILLGGLFVYDIFWVFGTNVMVTVAKSFEAPIKGLLSEHPKMPDIVEEVAESVKEVIEQMTDASTNTTGKPQATAEGMALAYGSLVLMALIPIYFGSFRSVTRHAEQKESGEKTEKIMTKDAAMFPIFASCALFILYLVFRIFSKEYINILLSVYFFGIGVAAFVRMMRPIMIDRLPPWIPVYFYDAKVTQVAKGTTIRETVLDCTFSTADFVSLVLSTIFGVWYLWQKHWVANNIFGLAFALTGVEILHLNKVKTGVILLGGLFVYDIFWVFGTNVMVTVAKSFEAPIKVVFPQDLLEHGMGANNFAMLGLGDIVIPGIFISLLLRFDVSLNRGSNTYFNVTFFAYLVGLLMTIGVMHVFKHAQPALLYLVPMCLGTPLFVALIKGDLNILFQYEDEPEEDEAGEVSQKAEKTD</sequence>
<evidence type="ECO:0000256" key="8">
    <source>
        <dbReference type="SAM" id="Phobius"/>
    </source>
</evidence>
<dbReference type="GO" id="GO:0006465">
    <property type="term" value="P:signal peptide processing"/>
    <property type="evidence" value="ECO:0007669"/>
    <property type="project" value="TreeGrafter"/>
</dbReference>
<feature type="transmembrane region" description="Helical" evidence="8">
    <location>
        <begin position="449"/>
        <end position="467"/>
    </location>
</feature>
<reference evidence="9" key="1">
    <citation type="submission" date="2020-11" db="EMBL/GenBank/DDBJ databases">
        <authorList>
            <person name="Tran Van P."/>
        </authorList>
    </citation>
    <scope>NUCLEOTIDE SEQUENCE</scope>
</reference>
<gene>
    <name evidence="9" type="ORF">NMOB1V02_LOCUS7139</name>
</gene>
<feature type="transmembrane region" description="Helical" evidence="8">
    <location>
        <begin position="362"/>
        <end position="381"/>
    </location>
</feature>
<dbReference type="InterPro" id="IPR007369">
    <property type="entry name" value="Peptidase_A22B_SPP"/>
</dbReference>
<keyword evidence="4" id="KW-0378">Hydrolase</keyword>
<name>A0A7R9BT37_9CRUS</name>
<evidence type="ECO:0000256" key="2">
    <source>
        <dbReference type="ARBA" id="ARBA00006859"/>
    </source>
</evidence>
<evidence type="ECO:0000313" key="10">
    <source>
        <dbReference type="Proteomes" id="UP000678499"/>
    </source>
</evidence>
<feature type="transmembrane region" description="Helical" evidence="8">
    <location>
        <begin position="295"/>
        <end position="317"/>
    </location>
</feature>
<evidence type="ECO:0000256" key="5">
    <source>
        <dbReference type="ARBA" id="ARBA00022824"/>
    </source>
</evidence>
<dbReference type="PANTHER" id="PTHR12174">
    <property type="entry name" value="SIGNAL PEPTIDE PEPTIDASE"/>
    <property type="match status" value="1"/>
</dbReference>
<dbReference type="GO" id="GO:0033619">
    <property type="term" value="P:membrane protein proteolysis"/>
    <property type="evidence" value="ECO:0007669"/>
    <property type="project" value="TreeGrafter"/>
</dbReference>
<dbReference type="GO" id="GO:0098554">
    <property type="term" value="C:cytoplasmic side of endoplasmic reticulum membrane"/>
    <property type="evidence" value="ECO:0007669"/>
    <property type="project" value="TreeGrafter"/>
</dbReference>
<feature type="transmembrane region" description="Helical" evidence="8">
    <location>
        <begin position="38"/>
        <end position="60"/>
    </location>
</feature>
<dbReference type="AlphaFoldDB" id="A0A7R9BT37"/>
<protein>
    <recommendedName>
        <fullName evidence="11">Minor histocompatibility antigen H13</fullName>
    </recommendedName>
</protein>
<feature type="transmembrane region" description="Helical" evidence="8">
    <location>
        <begin position="192"/>
        <end position="210"/>
    </location>
</feature>
<keyword evidence="5" id="KW-0256">Endoplasmic reticulum</keyword>
<keyword evidence="3 8" id="KW-0812">Transmembrane</keyword>
<evidence type="ECO:0000256" key="7">
    <source>
        <dbReference type="ARBA" id="ARBA00023136"/>
    </source>
</evidence>
<dbReference type="GO" id="GO:0098553">
    <property type="term" value="C:lumenal side of endoplasmic reticulum membrane"/>
    <property type="evidence" value="ECO:0007669"/>
    <property type="project" value="TreeGrafter"/>
</dbReference>
<feature type="transmembrane region" description="Helical" evidence="8">
    <location>
        <begin position="81"/>
        <end position="99"/>
    </location>
</feature>
<dbReference type="Proteomes" id="UP000678499">
    <property type="component" value="Unassembled WGS sequence"/>
</dbReference>
<evidence type="ECO:0000313" key="9">
    <source>
        <dbReference type="EMBL" id="CAD7279467.1"/>
    </source>
</evidence>
<keyword evidence="7 8" id="KW-0472">Membrane</keyword>
<dbReference type="EMBL" id="OA883686">
    <property type="protein sequence ID" value="CAD7279467.1"/>
    <property type="molecule type" value="Genomic_DNA"/>
</dbReference>
<proteinExistence type="inferred from homology"/>
<dbReference type="PANTHER" id="PTHR12174:SF23">
    <property type="entry name" value="MINOR HISTOCOMPATIBILITY ANTIGEN H13"/>
    <property type="match status" value="1"/>
</dbReference>
<dbReference type="GO" id="GO:0042500">
    <property type="term" value="F:aspartic endopeptidase activity, intramembrane cleaving"/>
    <property type="evidence" value="ECO:0007669"/>
    <property type="project" value="InterPro"/>
</dbReference>
<evidence type="ECO:0008006" key="11">
    <source>
        <dbReference type="Google" id="ProtNLM"/>
    </source>
</evidence>
<feature type="transmembrane region" description="Helical" evidence="8">
    <location>
        <begin position="168"/>
        <end position="186"/>
    </location>
</feature>
<organism evidence="9">
    <name type="scientific">Notodromas monacha</name>
    <dbReference type="NCBI Taxonomy" id="399045"/>
    <lineage>
        <taxon>Eukaryota</taxon>
        <taxon>Metazoa</taxon>
        <taxon>Ecdysozoa</taxon>
        <taxon>Arthropoda</taxon>
        <taxon>Crustacea</taxon>
        <taxon>Oligostraca</taxon>
        <taxon>Ostracoda</taxon>
        <taxon>Podocopa</taxon>
        <taxon>Podocopida</taxon>
        <taxon>Cypridocopina</taxon>
        <taxon>Cypridoidea</taxon>
        <taxon>Cyprididae</taxon>
        <taxon>Notodromas</taxon>
    </lineage>
</organism>